<evidence type="ECO:0000256" key="8">
    <source>
        <dbReference type="PROSITE-ProRule" id="PRU00042"/>
    </source>
</evidence>
<proteinExistence type="predicted"/>
<dbReference type="GO" id="GO:0005634">
    <property type="term" value="C:nucleus"/>
    <property type="evidence" value="ECO:0007669"/>
    <property type="project" value="TreeGrafter"/>
</dbReference>
<dbReference type="FunFam" id="3.30.160.60:FF:000446">
    <property type="entry name" value="Zinc finger protein"/>
    <property type="match status" value="1"/>
</dbReference>
<dbReference type="GO" id="GO:0008270">
    <property type="term" value="F:zinc ion binding"/>
    <property type="evidence" value="ECO:0007669"/>
    <property type="project" value="UniProtKB-KW"/>
</dbReference>
<dbReference type="OrthoDB" id="10014897at2759"/>
<evidence type="ECO:0000256" key="7">
    <source>
        <dbReference type="ARBA" id="ARBA00023242"/>
    </source>
</evidence>
<dbReference type="EMBL" id="VIIS01001477">
    <property type="protein sequence ID" value="KAF0297667.1"/>
    <property type="molecule type" value="Genomic_DNA"/>
</dbReference>
<name>A0A6A4VNE0_AMPAM</name>
<dbReference type="Pfam" id="PF00096">
    <property type="entry name" value="zf-C2H2"/>
    <property type="match status" value="2"/>
</dbReference>
<dbReference type="PROSITE" id="PS50157">
    <property type="entry name" value="ZINC_FINGER_C2H2_2"/>
    <property type="match status" value="4"/>
</dbReference>
<evidence type="ECO:0000256" key="5">
    <source>
        <dbReference type="ARBA" id="ARBA00023015"/>
    </source>
</evidence>
<dbReference type="Proteomes" id="UP000440578">
    <property type="component" value="Unassembled WGS sequence"/>
</dbReference>
<dbReference type="PANTHER" id="PTHR24393">
    <property type="entry name" value="ZINC FINGER PROTEIN"/>
    <property type="match status" value="1"/>
</dbReference>
<dbReference type="InterPro" id="IPR013087">
    <property type="entry name" value="Znf_C2H2_type"/>
</dbReference>
<evidence type="ECO:0000313" key="10">
    <source>
        <dbReference type="EMBL" id="KAF0297667.1"/>
    </source>
</evidence>
<dbReference type="PANTHER" id="PTHR24393:SF34">
    <property type="entry name" value="PR_SET DOMAIN 13"/>
    <property type="match status" value="1"/>
</dbReference>
<keyword evidence="6" id="KW-0804">Transcription</keyword>
<evidence type="ECO:0000256" key="1">
    <source>
        <dbReference type="ARBA" id="ARBA00022723"/>
    </source>
</evidence>
<reference evidence="10 11" key="1">
    <citation type="submission" date="2019-07" db="EMBL/GenBank/DDBJ databases">
        <title>Draft genome assembly of a fouling barnacle, Amphibalanus amphitrite (Darwin, 1854): The first reference genome for Thecostraca.</title>
        <authorList>
            <person name="Kim W."/>
        </authorList>
    </citation>
    <scope>NUCLEOTIDE SEQUENCE [LARGE SCALE GENOMIC DNA]</scope>
    <source>
        <strain evidence="10">SNU_AA5</strain>
        <tissue evidence="10">Soma without cirri and trophi</tissue>
    </source>
</reference>
<keyword evidence="5" id="KW-0805">Transcription regulation</keyword>
<keyword evidence="11" id="KW-1185">Reference proteome</keyword>
<keyword evidence="3 8" id="KW-0863">Zinc-finger</keyword>
<feature type="domain" description="C2H2-type" evidence="9">
    <location>
        <begin position="165"/>
        <end position="192"/>
    </location>
</feature>
<keyword evidence="4" id="KW-0862">Zinc</keyword>
<evidence type="ECO:0000259" key="9">
    <source>
        <dbReference type="PROSITE" id="PS50157"/>
    </source>
</evidence>
<comment type="caution">
    <text evidence="10">The sequence shown here is derived from an EMBL/GenBank/DDBJ whole genome shotgun (WGS) entry which is preliminary data.</text>
</comment>
<dbReference type="FunFam" id="3.30.160.60:FF:000032">
    <property type="entry name" value="Krueppel-like factor 4"/>
    <property type="match status" value="1"/>
</dbReference>
<dbReference type="SUPFAM" id="SSF57667">
    <property type="entry name" value="beta-beta-alpha zinc fingers"/>
    <property type="match status" value="3"/>
</dbReference>
<accession>A0A6A4VNE0</accession>
<dbReference type="GO" id="GO:0000978">
    <property type="term" value="F:RNA polymerase II cis-regulatory region sequence-specific DNA binding"/>
    <property type="evidence" value="ECO:0007669"/>
    <property type="project" value="TreeGrafter"/>
</dbReference>
<dbReference type="InterPro" id="IPR036236">
    <property type="entry name" value="Znf_C2H2_sf"/>
</dbReference>
<keyword evidence="1" id="KW-0479">Metal-binding</keyword>
<protein>
    <submittedName>
        <fullName evidence="10">Zinc finger protein 423</fullName>
    </submittedName>
</protein>
<sequence length="264" mass="29039">MRRGLLVSLQYWPSEFLFGVGNVVGLGWTLPSFPLCPCSGPVDGLTTLPLCSAYSEPVHGLTPSVLSTADLSTDSQSISSEVSLTSGSPGSSAELDSLVTIGATEATPYKCCFCEQAYPRQTLMKLHEQTHTDQLPFECEYCGHRFKHKRSKDRHVKLHTGEKKFKCKYCPSAYCRSDHLKIHMRTHDSQKPYQCSVCNRGYRTAAALTSHLQKHKDREAAAAAAAAGDRQPQPYRCLKCAATYPSGEALQVSSCQLTEMRAVI</sequence>
<feature type="domain" description="C2H2-type" evidence="9">
    <location>
        <begin position="193"/>
        <end position="220"/>
    </location>
</feature>
<dbReference type="PROSITE" id="PS00028">
    <property type="entry name" value="ZINC_FINGER_C2H2_1"/>
    <property type="match status" value="4"/>
</dbReference>
<evidence type="ECO:0000256" key="6">
    <source>
        <dbReference type="ARBA" id="ARBA00023163"/>
    </source>
</evidence>
<dbReference type="GO" id="GO:0001228">
    <property type="term" value="F:DNA-binding transcription activator activity, RNA polymerase II-specific"/>
    <property type="evidence" value="ECO:0007669"/>
    <property type="project" value="TreeGrafter"/>
</dbReference>
<dbReference type="SMART" id="SM00355">
    <property type="entry name" value="ZnF_C2H2"/>
    <property type="match status" value="4"/>
</dbReference>
<evidence type="ECO:0000256" key="3">
    <source>
        <dbReference type="ARBA" id="ARBA00022771"/>
    </source>
</evidence>
<dbReference type="Gene3D" id="3.30.160.60">
    <property type="entry name" value="Classic Zinc Finger"/>
    <property type="match status" value="3"/>
</dbReference>
<feature type="domain" description="C2H2-type" evidence="9">
    <location>
        <begin position="109"/>
        <end position="136"/>
    </location>
</feature>
<evidence type="ECO:0000256" key="4">
    <source>
        <dbReference type="ARBA" id="ARBA00022833"/>
    </source>
</evidence>
<dbReference type="AlphaFoldDB" id="A0A6A4VNE0"/>
<keyword evidence="7" id="KW-0539">Nucleus</keyword>
<evidence type="ECO:0000256" key="2">
    <source>
        <dbReference type="ARBA" id="ARBA00022737"/>
    </source>
</evidence>
<gene>
    <name evidence="10" type="primary">Oaz</name>
    <name evidence="10" type="ORF">FJT64_004877</name>
</gene>
<evidence type="ECO:0000313" key="11">
    <source>
        <dbReference type="Proteomes" id="UP000440578"/>
    </source>
</evidence>
<organism evidence="10 11">
    <name type="scientific">Amphibalanus amphitrite</name>
    <name type="common">Striped barnacle</name>
    <name type="synonym">Balanus amphitrite</name>
    <dbReference type="NCBI Taxonomy" id="1232801"/>
    <lineage>
        <taxon>Eukaryota</taxon>
        <taxon>Metazoa</taxon>
        <taxon>Ecdysozoa</taxon>
        <taxon>Arthropoda</taxon>
        <taxon>Crustacea</taxon>
        <taxon>Multicrustacea</taxon>
        <taxon>Cirripedia</taxon>
        <taxon>Thoracica</taxon>
        <taxon>Thoracicalcarea</taxon>
        <taxon>Balanomorpha</taxon>
        <taxon>Balanoidea</taxon>
        <taxon>Balanidae</taxon>
        <taxon>Amphibalaninae</taxon>
        <taxon>Amphibalanus</taxon>
    </lineage>
</organism>
<feature type="domain" description="C2H2-type" evidence="9">
    <location>
        <begin position="137"/>
        <end position="164"/>
    </location>
</feature>
<keyword evidence="2" id="KW-0677">Repeat</keyword>